<dbReference type="EMBL" id="MHLH01000003">
    <property type="protein sequence ID" value="OGZ04626.1"/>
    <property type="molecule type" value="Genomic_DNA"/>
</dbReference>
<feature type="transmembrane region" description="Helical" evidence="1">
    <location>
        <begin position="39"/>
        <end position="59"/>
    </location>
</feature>
<name>A0A1G2CTB9_9BACT</name>
<evidence type="ECO:0000256" key="1">
    <source>
        <dbReference type="SAM" id="Phobius"/>
    </source>
</evidence>
<dbReference type="AlphaFoldDB" id="A0A1G2CTB9"/>
<protein>
    <submittedName>
        <fullName evidence="2">Uncharacterized protein</fullName>
    </submittedName>
</protein>
<accession>A0A1G2CTB9</accession>
<gene>
    <name evidence="2" type="ORF">A2648_00815</name>
</gene>
<organism evidence="2 3">
    <name type="scientific">Candidatus Lloydbacteria bacterium RIFCSPHIGHO2_01_FULL_41_20</name>
    <dbReference type="NCBI Taxonomy" id="1798657"/>
    <lineage>
        <taxon>Bacteria</taxon>
        <taxon>Candidatus Lloydiibacteriota</taxon>
    </lineage>
</organism>
<proteinExistence type="predicted"/>
<keyword evidence="1" id="KW-0472">Membrane</keyword>
<feature type="transmembrane region" description="Helical" evidence="1">
    <location>
        <begin position="9"/>
        <end position="27"/>
    </location>
</feature>
<dbReference type="Proteomes" id="UP000178841">
    <property type="component" value="Unassembled WGS sequence"/>
</dbReference>
<comment type="caution">
    <text evidence="2">The sequence shown here is derived from an EMBL/GenBank/DDBJ whole genome shotgun (WGS) entry which is preliminary data.</text>
</comment>
<evidence type="ECO:0000313" key="3">
    <source>
        <dbReference type="Proteomes" id="UP000178841"/>
    </source>
</evidence>
<keyword evidence="1" id="KW-0812">Transmembrane</keyword>
<evidence type="ECO:0000313" key="2">
    <source>
        <dbReference type="EMBL" id="OGZ04626.1"/>
    </source>
</evidence>
<sequence>MKWSEVGKLDILFGSTFVIMIWGPAVLERIANSQTVTLWAGSGFVIVWISLALALCLLWDLSFDNPQE</sequence>
<reference evidence="2 3" key="1">
    <citation type="journal article" date="2016" name="Nat. Commun.">
        <title>Thousands of microbial genomes shed light on interconnected biogeochemical processes in an aquifer system.</title>
        <authorList>
            <person name="Anantharaman K."/>
            <person name="Brown C.T."/>
            <person name="Hug L.A."/>
            <person name="Sharon I."/>
            <person name="Castelle C.J."/>
            <person name="Probst A.J."/>
            <person name="Thomas B.C."/>
            <person name="Singh A."/>
            <person name="Wilkins M.J."/>
            <person name="Karaoz U."/>
            <person name="Brodie E.L."/>
            <person name="Williams K.H."/>
            <person name="Hubbard S.S."/>
            <person name="Banfield J.F."/>
        </authorList>
    </citation>
    <scope>NUCLEOTIDE SEQUENCE [LARGE SCALE GENOMIC DNA]</scope>
</reference>
<keyword evidence="1" id="KW-1133">Transmembrane helix</keyword>